<name>A0A914RC82_9BILA</name>
<reference evidence="3" key="1">
    <citation type="submission" date="2022-11" db="UniProtKB">
        <authorList>
            <consortium name="WormBaseParasite"/>
        </authorList>
    </citation>
    <scope>IDENTIFICATION</scope>
</reference>
<dbReference type="Proteomes" id="UP000887578">
    <property type="component" value="Unplaced"/>
</dbReference>
<dbReference type="AlphaFoldDB" id="A0A914RC82"/>
<feature type="region of interest" description="Disordered" evidence="1">
    <location>
        <begin position="55"/>
        <end position="74"/>
    </location>
</feature>
<evidence type="ECO:0000256" key="1">
    <source>
        <dbReference type="SAM" id="MobiDB-lite"/>
    </source>
</evidence>
<organism evidence="2 3">
    <name type="scientific">Panagrolaimus davidi</name>
    <dbReference type="NCBI Taxonomy" id="227884"/>
    <lineage>
        <taxon>Eukaryota</taxon>
        <taxon>Metazoa</taxon>
        <taxon>Ecdysozoa</taxon>
        <taxon>Nematoda</taxon>
        <taxon>Chromadorea</taxon>
        <taxon>Rhabditida</taxon>
        <taxon>Tylenchina</taxon>
        <taxon>Panagrolaimomorpha</taxon>
        <taxon>Panagrolaimoidea</taxon>
        <taxon>Panagrolaimidae</taxon>
        <taxon>Panagrolaimus</taxon>
    </lineage>
</organism>
<protein>
    <submittedName>
        <fullName evidence="3">Uncharacterized protein</fullName>
    </submittedName>
</protein>
<sequence>MSADSQTTTTTTTTTPTTPIPECGDWSSWSCSCCGGCSTQRCTRTCQEATAQCPEPKCSGDAQKDDPTSCTSPSETCKFPLPVCCDGQEAYVNTKAEPVAKWCKAS</sequence>
<keyword evidence="2" id="KW-1185">Reference proteome</keyword>
<dbReference type="WBParaSite" id="PDA_v2.g9247.t1">
    <property type="protein sequence ID" value="PDA_v2.g9247.t1"/>
    <property type="gene ID" value="PDA_v2.g9247"/>
</dbReference>
<evidence type="ECO:0000313" key="3">
    <source>
        <dbReference type="WBParaSite" id="PDA_v2.g9247.t1"/>
    </source>
</evidence>
<evidence type="ECO:0000313" key="2">
    <source>
        <dbReference type="Proteomes" id="UP000887578"/>
    </source>
</evidence>
<proteinExistence type="predicted"/>
<accession>A0A914RC82</accession>